<name>F8L5G8_SIMNZ</name>
<evidence type="ECO:0000256" key="1">
    <source>
        <dbReference type="SAM" id="Coils"/>
    </source>
</evidence>
<dbReference type="AlphaFoldDB" id="F8L5G8"/>
<reference evidence="3 4" key="2">
    <citation type="journal article" date="2011" name="Mol. Biol. Evol.">
        <title>Unity in variety--the pan-genome of the Chlamydiae.</title>
        <authorList>
            <person name="Collingro A."/>
            <person name="Tischler P."/>
            <person name="Weinmaier T."/>
            <person name="Penz T."/>
            <person name="Heinz E."/>
            <person name="Brunham R.C."/>
            <person name="Read T.D."/>
            <person name="Bavoil P.M."/>
            <person name="Sachse K."/>
            <person name="Kahane S."/>
            <person name="Friedman M.G."/>
            <person name="Rattei T."/>
            <person name="Myers G.S."/>
            <person name="Horn M."/>
        </authorList>
    </citation>
    <scope>NUCLEOTIDE SEQUENCE [LARGE SCALE GENOMIC DNA]</scope>
    <source>
        <strain evidence="4">ATCC VR-1471 / Z</strain>
    </source>
</reference>
<dbReference type="KEGG" id="sng:SNE_A14590"/>
<feature type="transmembrane region" description="Helical" evidence="2">
    <location>
        <begin position="189"/>
        <end position="217"/>
    </location>
</feature>
<protein>
    <submittedName>
        <fullName evidence="3">Type III secretion translocator protein</fullName>
    </submittedName>
</protein>
<gene>
    <name evidence="3" type="primary">copB_1-A</name>
    <name evidence="3" type="ordered locus">SNE_A14590</name>
</gene>
<feature type="coiled-coil region" evidence="1">
    <location>
        <begin position="392"/>
        <end position="419"/>
    </location>
</feature>
<dbReference type="RefSeq" id="WP_013943802.1">
    <property type="nucleotide sequence ID" value="NC_015713.1"/>
</dbReference>
<dbReference type="Proteomes" id="UP000000496">
    <property type="component" value="Chromosome gsn.131"/>
</dbReference>
<feature type="transmembrane region" description="Helical" evidence="2">
    <location>
        <begin position="145"/>
        <end position="168"/>
    </location>
</feature>
<evidence type="ECO:0000256" key="2">
    <source>
        <dbReference type="SAM" id="Phobius"/>
    </source>
</evidence>
<organism evidence="3 4">
    <name type="scientific">Simkania negevensis (strain ATCC VR-1471 / DSM 27360 / Z)</name>
    <dbReference type="NCBI Taxonomy" id="331113"/>
    <lineage>
        <taxon>Bacteria</taxon>
        <taxon>Pseudomonadati</taxon>
        <taxon>Chlamydiota</taxon>
        <taxon>Chlamydiia</taxon>
        <taxon>Parachlamydiales</taxon>
        <taxon>Simkaniaceae</taxon>
        <taxon>Simkania</taxon>
    </lineage>
</organism>
<keyword evidence="2" id="KW-0472">Membrane</keyword>
<accession>F8L5G8</accession>
<keyword evidence="1" id="KW-0175">Coiled coil</keyword>
<evidence type="ECO:0000313" key="3">
    <source>
        <dbReference type="EMBL" id="CCB89336.1"/>
    </source>
</evidence>
<reference key="1">
    <citation type="journal article" date="2011" name="Mol. Biol. Evol.">
        <title>Unity in variety -- the pan-genome of the Chlamydiae.</title>
        <authorList>
            <person name="Collingro A."/>
            <person name="Tischler P."/>
            <person name="Weinmaier T."/>
            <person name="Penz T."/>
            <person name="Heinz E."/>
            <person name="Brunham R.C."/>
            <person name="Read T.D."/>
            <person name="Bavoil P.M."/>
            <person name="Sachse K."/>
            <person name="Kahane S."/>
            <person name="Friedman M.G."/>
            <person name="Rattei T."/>
            <person name="Myers G.S.A."/>
            <person name="Horn M."/>
        </authorList>
    </citation>
    <scope>NUCLEOTIDE SEQUENCE</scope>
    <source>
        <strain>Z</strain>
    </source>
</reference>
<feature type="transmembrane region" description="Helical" evidence="2">
    <location>
        <begin position="121"/>
        <end position="139"/>
    </location>
</feature>
<keyword evidence="2" id="KW-1133">Transmembrane helix</keyword>
<evidence type="ECO:0000313" key="4">
    <source>
        <dbReference type="Proteomes" id="UP000000496"/>
    </source>
</evidence>
<keyword evidence="4" id="KW-1185">Reference proteome</keyword>
<dbReference type="HOGENOM" id="CLU_595660_0_0_0"/>
<dbReference type="STRING" id="331113.SNE_A14590"/>
<feature type="coiled-coil region" evidence="1">
    <location>
        <begin position="58"/>
        <end position="115"/>
    </location>
</feature>
<keyword evidence="2" id="KW-0812">Transmembrane</keyword>
<sequence>MLEKINQPLNSQLISVDELNEKKHLASVSLLAVLNTAIDQTNENTNDNDSHESLRQAMAEMQGILAELMGKYAKIQQELENGQLQVGATVASASKEESELRLKETTDQISKNEQQGRQQKLFTALEIIGTIIGSAIAILTGNPEVAIALIAMTIASTTGGMSKLTDALSKGIAKGLEAAGMGSDEAQKVASALAAAIVVVATIVVTLGVGAVGGAAIATLDTVAEETAEEGATLASKAIGGLKNGVKSAIRISVMTGTQATAGTNAIVNIFEAAAVKSSNPKLKEALEILGEIIQLVVAIVGAVVGGGGSSAESSESSLLNLGKNLISKLSSLSERFSSLMEMVQEAGATLETKLSSLSTARLKVLATSALLLAQALPAGPQIGMGAIDIQLGKQEEILSELKANINQLKTEAELNQMATKKTQEDTKVSLQSFVNLIQNISNYIAPMQAEASVLARAS</sequence>
<proteinExistence type="predicted"/>
<dbReference type="EMBL" id="FR872582">
    <property type="protein sequence ID" value="CCB89336.1"/>
    <property type="molecule type" value="Genomic_DNA"/>
</dbReference>